<proteinExistence type="predicted"/>
<evidence type="ECO:0000313" key="1">
    <source>
        <dbReference type="EMBL" id="RAR01993.1"/>
    </source>
</evidence>
<organism evidence="1 2">
    <name type="scientific">Stemphylium lycopersici</name>
    <name type="common">Tomato gray leaf spot disease fungus</name>
    <name type="synonym">Thyrospora lycopersici</name>
    <dbReference type="NCBI Taxonomy" id="183478"/>
    <lineage>
        <taxon>Eukaryota</taxon>
        <taxon>Fungi</taxon>
        <taxon>Dikarya</taxon>
        <taxon>Ascomycota</taxon>
        <taxon>Pezizomycotina</taxon>
        <taxon>Dothideomycetes</taxon>
        <taxon>Pleosporomycetidae</taxon>
        <taxon>Pleosporales</taxon>
        <taxon>Pleosporineae</taxon>
        <taxon>Pleosporaceae</taxon>
        <taxon>Stemphylium</taxon>
    </lineage>
</organism>
<keyword evidence="2" id="KW-1185">Reference proteome</keyword>
<protein>
    <submittedName>
        <fullName evidence="1">Uncharacterized protein</fullName>
    </submittedName>
</protein>
<gene>
    <name evidence="1" type="ORF">DDE83_008731</name>
</gene>
<reference evidence="2" key="1">
    <citation type="submission" date="2018-05" db="EMBL/GenBank/DDBJ databases">
        <title>Draft genome sequence of Stemphylium lycopersici strain CIDEFI 213.</title>
        <authorList>
            <person name="Medina R."/>
            <person name="Franco M.E.E."/>
            <person name="Lucentini C.G."/>
            <person name="Saparrat M.C.N."/>
            <person name="Balatti P.A."/>
        </authorList>
    </citation>
    <scope>NUCLEOTIDE SEQUENCE [LARGE SCALE GENOMIC DNA]</scope>
    <source>
        <strain evidence="2">CIDEFI 213</strain>
    </source>
</reference>
<dbReference type="Proteomes" id="UP000249619">
    <property type="component" value="Unassembled WGS sequence"/>
</dbReference>
<dbReference type="EMBL" id="QGDH01000237">
    <property type="protein sequence ID" value="RAR01993.1"/>
    <property type="molecule type" value="Genomic_DNA"/>
</dbReference>
<dbReference type="AlphaFoldDB" id="A0A364MSK2"/>
<comment type="caution">
    <text evidence="1">The sequence shown here is derived from an EMBL/GenBank/DDBJ whole genome shotgun (WGS) entry which is preliminary data.</text>
</comment>
<evidence type="ECO:0000313" key="2">
    <source>
        <dbReference type="Proteomes" id="UP000249619"/>
    </source>
</evidence>
<name>A0A364MSK2_STELY</name>
<sequence length="134" mass="15260">MPSEVMFKHVEIVLGPKDEERIVPLFDDPSIDADLDTLTVSRTEVVTEDCEDKYDRSCDCTSEPDGYQPPPSLIIENEDGRSITLRQVVIKDEIKKVLRKTCTMPKDKMVFCFHGAWPNENEDGSIRMPVKLMA</sequence>
<accession>A0A364MSK2</accession>
<dbReference type="STRING" id="183478.A0A364MSK2"/>